<evidence type="ECO:0000313" key="2">
    <source>
        <dbReference type="EMBL" id="RJE86545.1"/>
    </source>
</evidence>
<sequence length="313" mass="34520">MEENGRFRAVTPPPELALTDIFMGEPAMTPLLEEQDIAPFKPATDVIVIGVAKAPGGEARSDWPVALSIENTDGTSRLRWGFHVRGATVWQRHWRQWRQGKARPTTEVPLDYTLAYGGTLRGQDGTPVEYFEENPAGIGFATPAALNGADERPAPQIGELGEFMAAGEPTLPMSVRGFRHIAKTWMPRRASAGTFDEAWEQDRHPRMPLDFDAAFWNSAPTALQVKPYLQGNETILLEGFDPRPGPVRLPLPATCLSIQLAGDAQTEAMMTLDTVVIDLLEAPVMDLTWRTLISEPNNYFHAEITAHPLARGN</sequence>
<name>A0A418T033_9RHOB</name>
<evidence type="ECO:0000313" key="3">
    <source>
        <dbReference type="Proteomes" id="UP000284202"/>
    </source>
</evidence>
<dbReference type="AlphaFoldDB" id="A0A418T033"/>
<organism evidence="2 3">
    <name type="scientific">Paracoccus onubensis</name>
    <dbReference type="NCBI Taxonomy" id="1675788"/>
    <lineage>
        <taxon>Bacteria</taxon>
        <taxon>Pseudomonadati</taxon>
        <taxon>Pseudomonadota</taxon>
        <taxon>Alphaproteobacteria</taxon>
        <taxon>Rhodobacterales</taxon>
        <taxon>Paracoccaceae</taxon>
        <taxon>Paracoccus</taxon>
    </lineage>
</organism>
<comment type="caution">
    <text evidence="2">The sequence shown here is derived from an EMBL/GenBank/DDBJ whole genome shotgun (WGS) entry which is preliminary data.</text>
</comment>
<gene>
    <name evidence="2" type="ORF">D3P04_07455</name>
</gene>
<keyword evidence="3" id="KW-1185">Reference proteome</keyword>
<dbReference type="OrthoDB" id="237820at2"/>
<dbReference type="InterPro" id="IPR018683">
    <property type="entry name" value="DUF2169"/>
</dbReference>
<proteinExistence type="predicted"/>
<accession>A0A418T033</accession>
<dbReference type="EMBL" id="QZCG01000004">
    <property type="protein sequence ID" value="RJE86545.1"/>
    <property type="molecule type" value="Genomic_DNA"/>
</dbReference>
<protein>
    <submittedName>
        <fullName evidence="2">DUF2169 domain-containing protein</fullName>
    </submittedName>
</protein>
<dbReference type="Pfam" id="PF09937">
    <property type="entry name" value="DUF2169"/>
    <property type="match status" value="1"/>
</dbReference>
<evidence type="ECO:0000259" key="1">
    <source>
        <dbReference type="Pfam" id="PF09937"/>
    </source>
</evidence>
<reference evidence="3" key="1">
    <citation type="submission" date="2018-09" db="EMBL/GenBank/DDBJ databases">
        <title>Acidovorax cavernicola nov. sp. isolated from Gruta de las Maravillas (Aracena, Spain).</title>
        <authorList>
            <person name="Jurado V."/>
            <person name="Gutierrez-Patricio S."/>
            <person name="Gonzalez-Pimentel J.L."/>
            <person name="Miller A.Z."/>
            <person name="Laiz L."/>
            <person name="Saiz-Jimenez C."/>
        </authorList>
    </citation>
    <scope>NUCLEOTIDE SEQUENCE [LARGE SCALE GENOMIC DNA]</scope>
    <source>
        <strain evidence="3">1011MAR3C25</strain>
    </source>
</reference>
<feature type="domain" description="DUF2169" evidence="1">
    <location>
        <begin position="3"/>
        <end position="290"/>
    </location>
</feature>
<dbReference type="Proteomes" id="UP000284202">
    <property type="component" value="Unassembled WGS sequence"/>
</dbReference>